<dbReference type="AlphaFoldDB" id="A0A261F404"/>
<keyword evidence="7" id="KW-0378">Hydrolase</keyword>
<feature type="transmembrane region" description="Helical" evidence="15">
    <location>
        <begin position="32"/>
        <end position="55"/>
    </location>
</feature>
<comment type="catalytic activity">
    <reaction evidence="13">
        <text>[GlcNAc-(1-&gt;4)-Mur2Ac(oyl-L-Ala-gamma-D-Glu-L-Lys-D-Ala-D-Ala)](n)-di-trans,octa-cis-undecaprenyl diphosphate + beta-D-GlcNAc-(1-&gt;4)-Mur2Ac(oyl-L-Ala-gamma-D-Glu-L-Lys-D-Ala-D-Ala)-di-trans,octa-cis-undecaprenyl diphosphate = [GlcNAc-(1-&gt;4)-Mur2Ac(oyl-L-Ala-gamma-D-Glu-L-Lys-D-Ala-D-Ala)](n+1)-di-trans,octa-cis-undecaprenyl diphosphate + di-trans,octa-cis-undecaprenyl diphosphate + H(+)</text>
        <dbReference type="Rhea" id="RHEA:23708"/>
        <dbReference type="Rhea" id="RHEA-COMP:9602"/>
        <dbReference type="Rhea" id="RHEA-COMP:9603"/>
        <dbReference type="ChEBI" id="CHEBI:15378"/>
        <dbReference type="ChEBI" id="CHEBI:58405"/>
        <dbReference type="ChEBI" id="CHEBI:60033"/>
        <dbReference type="ChEBI" id="CHEBI:78435"/>
        <dbReference type="EC" id="2.4.99.28"/>
    </reaction>
</comment>
<dbReference type="GO" id="GO:0006508">
    <property type="term" value="P:proteolysis"/>
    <property type="evidence" value="ECO:0007669"/>
    <property type="project" value="UniProtKB-KW"/>
</dbReference>
<comment type="caution">
    <text evidence="18">The sequence shown here is derived from an EMBL/GenBank/DDBJ whole genome shotgun (WGS) entry which is preliminary data.</text>
</comment>
<dbReference type="PANTHER" id="PTHR32282">
    <property type="entry name" value="BINDING PROTEIN TRANSPEPTIDASE, PUTATIVE-RELATED"/>
    <property type="match status" value="1"/>
</dbReference>
<dbReference type="Gene3D" id="3.40.710.10">
    <property type="entry name" value="DD-peptidase/beta-lactamase superfamily"/>
    <property type="match status" value="1"/>
</dbReference>
<dbReference type="GO" id="GO:0030288">
    <property type="term" value="C:outer membrane-bounded periplasmic space"/>
    <property type="evidence" value="ECO:0007669"/>
    <property type="project" value="TreeGrafter"/>
</dbReference>
<evidence type="ECO:0000259" key="17">
    <source>
        <dbReference type="Pfam" id="PF00912"/>
    </source>
</evidence>
<dbReference type="EMBL" id="MWWT01000007">
    <property type="protein sequence ID" value="OZG53821.1"/>
    <property type="molecule type" value="Genomic_DNA"/>
</dbReference>
<sequence length="765" mass="80041">MSSHKTNGRNARGKSALRGQNAQKKKRPVGKYILFSLLGLIIAGIAGLGIAYAAIEIPSPESMALSQKTTVYYNDGKTAIGSFQQQNRQIISCSTLPDYVGNAVVASENRTFWSDSGIDLRGIARALVNNITTGSRQGGSTITQQYAERYYLGETETYLGKLKEAILALKIAQTQDKSTVLCNYMNTIYFGRGAYGIQAAAQAYFGKDAKDLSVQEAALLAGIIPAPSVWDPAVDQTAATKRYNRVIKIMKEEKYITSEQAAASTTLPQTIQQSSTDSYAGDKGYLLTMVKNELVNSGKFTEDQLYTGGYSIVTTIDKAKQDSMQQLASSSDAGGVAVPDTIENGGMSADVDTGAILAVYGGKDYNTKQLNNATQAIYQAGSTMKTFTLLGAIQDGVSLNTMFNGNSPQTFPGLASSVSNYGNRSYGNITLTNALANSVNTVFMQLNQKVTPQKTASIAKQAGITSSIQEDSLYNTLGIDAVHVSEIVQAYQTIAHDGVKNTLHIVESVRSADGTQTYYTADTNGTQVFSSDDTANAMVALRAVVTQGTGRVAQSIGKTVGGKSGTANDNSAVSFVGFSRHIVTAFATWNPSDDGSTNDVVPTFGGYTNGGGYPTYLFTQYMKQALAGVQDEAFPTAKGSGTVGGNGGSWGLGGDRSDSSNESRSDSENTQQRETQSQNSQSQSQSQSQGTQSQNSQSQSTQNSQSSQSQSQSSGSSSSSSSSGSNSGTSGSTSGTSGSTSGNSGTTNDSSSSSQSGGGAATSGN</sequence>
<keyword evidence="4" id="KW-0645">Protease</keyword>
<evidence type="ECO:0000256" key="15">
    <source>
        <dbReference type="SAM" id="Phobius"/>
    </source>
</evidence>
<feature type="compositionally biased region" description="Gly residues" evidence="14">
    <location>
        <begin position="756"/>
        <end position="765"/>
    </location>
</feature>
<evidence type="ECO:0000259" key="16">
    <source>
        <dbReference type="Pfam" id="PF00905"/>
    </source>
</evidence>
<dbReference type="InterPro" id="IPR023346">
    <property type="entry name" value="Lysozyme-like_dom_sf"/>
</dbReference>
<dbReference type="Pfam" id="PF00905">
    <property type="entry name" value="Transpeptidase"/>
    <property type="match status" value="1"/>
</dbReference>
<dbReference type="PANTHER" id="PTHR32282:SF34">
    <property type="entry name" value="PENICILLIN-BINDING PROTEIN 1A"/>
    <property type="match status" value="1"/>
</dbReference>
<evidence type="ECO:0000256" key="12">
    <source>
        <dbReference type="ARBA" id="ARBA00034000"/>
    </source>
</evidence>
<dbReference type="GO" id="GO:0009002">
    <property type="term" value="F:serine-type D-Ala-D-Ala carboxypeptidase activity"/>
    <property type="evidence" value="ECO:0007669"/>
    <property type="project" value="UniProtKB-EC"/>
</dbReference>
<dbReference type="InterPro" id="IPR050396">
    <property type="entry name" value="Glycosyltr_51/Transpeptidase"/>
</dbReference>
<dbReference type="FunFam" id="1.10.3810.10:FF:000001">
    <property type="entry name" value="Penicillin-binding protein 1A"/>
    <property type="match status" value="1"/>
</dbReference>
<dbReference type="Proteomes" id="UP000243657">
    <property type="component" value="Unassembled WGS sequence"/>
</dbReference>
<evidence type="ECO:0000256" key="9">
    <source>
        <dbReference type="ARBA" id="ARBA00022984"/>
    </source>
</evidence>
<dbReference type="GO" id="GO:0008955">
    <property type="term" value="F:peptidoglycan glycosyltransferase activity"/>
    <property type="evidence" value="ECO:0007669"/>
    <property type="project" value="UniProtKB-EC"/>
</dbReference>
<keyword evidence="15" id="KW-0472">Membrane</keyword>
<dbReference type="GO" id="GO:0009252">
    <property type="term" value="P:peptidoglycan biosynthetic process"/>
    <property type="evidence" value="ECO:0007669"/>
    <property type="project" value="UniProtKB-KW"/>
</dbReference>
<keyword evidence="5" id="KW-0328">Glycosyltransferase</keyword>
<organism evidence="18 19">
    <name type="scientific">Alloscardovia macacae</name>
    <dbReference type="NCBI Taxonomy" id="1160091"/>
    <lineage>
        <taxon>Bacteria</taxon>
        <taxon>Bacillati</taxon>
        <taxon>Actinomycetota</taxon>
        <taxon>Actinomycetes</taxon>
        <taxon>Bifidobacteriales</taxon>
        <taxon>Bifidobacteriaceae</taxon>
        <taxon>Alloscardovia</taxon>
    </lineage>
</organism>
<keyword evidence="10" id="KW-0511">Multifunctional enzyme</keyword>
<gene>
    <name evidence="18" type="ORF">ALMA_1063</name>
</gene>
<evidence type="ECO:0000313" key="19">
    <source>
        <dbReference type="Proteomes" id="UP000243657"/>
    </source>
</evidence>
<feature type="domain" description="Penicillin-binding protein transpeptidase" evidence="16">
    <location>
        <begin position="349"/>
        <end position="576"/>
    </location>
</feature>
<evidence type="ECO:0000313" key="18">
    <source>
        <dbReference type="EMBL" id="OZG53821.1"/>
    </source>
</evidence>
<evidence type="ECO:0000256" key="11">
    <source>
        <dbReference type="ARBA" id="ARBA00023316"/>
    </source>
</evidence>
<evidence type="ECO:0000256" key="2">
    <source>
        <dbReference type="ARBA" id="ARBA00007739"/>
    </source>
</evidence>
<dbReference type="InterPro" id="IPR036950">
    <property type="entry name" value="PBP_transglycosylase"/>
</dbReference>
<feature type="compositionally biased region" description="Gly residues" evidence="14">
    <location>
        <begin position="641"/>
        <end position="654"/>
    </location>
</feature>
<dbReference type="Pfam" id="PF00912">
    <property type="entry name" value="Transgly"/>
    <property type="match status" value="1"/>
</dbReference>
<protein>
    <submittedName>
        <fullName evidence="18">Penicillin-binding protein</fullName>
    </submittedName>
</protein>
<keyword evidence="9" id="KW-0573">Peptidoglycan synthesis</keyword>
<dbReference type="GO" id="GO:0008360">
    <property type="term" value="P:regulation of cell shape"/>
    <property type="evidence" value="ECO:0007669"/>
    <property type="project" value="UniProtKB-KW"/>
</dbReference>
<comment type="similarity">
    <text evidence="1">In the C-terminal section; belongs to the transpeptidase family.</text>
</comment>
<feature type="compositionally biased region" description="Low complexity" evidence="14">
    <location>
        <begin position="675"/>
        <end position="755"/>
    </location>
</feature>
<dbReference type="Gene3D" id="1.10.3810.10">
    <property type="entry name" value="Biosynthetic peptidoglycan transglycosylase-like"/>
    <property type="match status" value="1"/>
</dbReference>
<keyword evidence="6" id="KW-0808">Transferase</keyword>
<proteinExistence type="inferred from homology"/>
<dbReference type="SUPFAM" id="SSF56601">
    <property type="entry name" value="beta-lactamase/transpeptidase-like"/>
    <property type="match status" value="1"/>
</dbReference>
<keyword evidence="11" id="KW-0961">Cell wall biogenesis/degradation</keyword>
<dbReference type="GO" id="GO:0071555">
    <property type="term" value="P:cell wall organization"/>
    <property type="evidence" value="ECO:0007669"/>
    <property type="project" value="UniProtKB-KW"/>
</dbReference>
<evidence type="ECO:0000256" key="5">
    <source>
        <dbReference type="ARBA" id="ARBA00022676"/>
    </source>
</evidence>
<keyword evidence="8" id="KW-0133">Cell shape</keyword>
<evidence type="ECO:0000256" key="7">
    <source>
        <dbReference type="ARBA" id="ARBA00022801"/>
    </source>
</evidence>
<evidence type="ECO:0000256" key="3">
    <source>
        <dbReference type="ARBA" id="ARBA00022645"/>
    </source>
</evidence>
<comment type="catalytic activity">
    <reaction evidence="12">
        <text>Preferential cleavage: (Ac)2-L-Lys-D-Ala-|-D-Ala. Also transpeptidation of peptidyl-alanyl moieties that are N-acyl substituents of D-alanine.</text>
        <dbReference type="EC" id="3.4.16.4"/>
    </reaction>
</comment>
<evidence type="ECO:0000256" key="13">
    <source>
        <dbReference type="ARBA" id="ARBA00049902"/>
    </source>
</evidence>
<keyword evidence="19" id="KW-1185">Reference proteome</keyword>
<accession>A0A261F404</accession>
<keyword evidence="3" id="KW-0121">Carboxypeptidase</keyword>
<evidence type="ECO:0000256" key="8">
    <source>
        <dbReference type="ARBA" id="ARBA00022960"/>
    </source>
</evidence>
<feature type="region of interest" description="Disordered" evidence="14">
    <location>
        <begin position="1"/>
        <end position="23"/>
    </location>
</feature>
<comment type="similarity">
    <text evidence="2">In the N-terminal section; belongs to the glycosyltransferase 51 family.</text>
</comment>
<feature type="compositionally biased region" description="Basic and acidic residues" evidence="14">
    <location>
        <begin position="655"/>
        <end position="667"/>
    </location>
</feature>
<feature type="domain" description="Glycosyl transferase family 51" evidence="17">
    <location>
        <begin position="79"/>
        <end position="250"/>
    </location>
</feature>
<dbReference type="InterPro" id="IPR001264">
    <property type="entry name" value="Glyco_trans_51"/>
</dbReference>
<keyword evidence="15" id="KW-1133">Transmembrane helix</keyword>
<feature type="region of interest" description="Disordered" evidence="14">
    <location>
        <begin position="637"/>
        <end position="765"/>
    </location>
</feature>
<name>A0A261F404_9BIFI</name>
<dbReference type="InterPro" id="IPR001460">
    <property type="entry name" value="PCN-bd_Tpept"/>
</dbReference>
<evidence type="ECO:0000256" key="10">
    <source>
        <dbReference type="ARBA" id="ARBA00023268"/>
    </source>
</evidence>
<dbReference type="SUPFAM" id="SSF53955">
    <property type="entry name" value="Lysozyme-like"/>
    <property type="match status" value="1"/>
</dbReference>
<dbReference type="InterPro" id="IPR012338">
    <property type="entry name" value="Beta-lactam/transpept-like"/>
</dbReference>
<evidence type="ECO:0000256" key="4">
    <source>
        <dbReference type="ARBA" id="ARBA00022670"/>
    </source>
</evidence>
<evidence type="ECO:0000256" key="14">
    <source>
        <dbReference type="SAM" id="MobiDB-lite"/>
    </source>
</evidence>
<dbReference type="GO" id="GO:0008658">
    <property type="term" value="F:penicillin binding"/>
    <property type="evidence" value="ECO:0007669"/>
    <property type="project" value="InterPro"/>
</dbReference>
<keyword evidence="15" id="KW-0812">Transmembrane</keyword>
<reference evidence="18 19" key="1">
    <citation type="journal article" date="2017" name="BMC Genomics">
        <title>Comparative genomic and phylogenomic analyses of the Bifidobacteriaceae family.</title>
        <authorList>
            <person name="Lugli G.A."/>
            <person name="Milani C."/>
            <person name="Turroni F."/>
            <person name="Duranti S."/>
            <person name="Mancabelli L."/>
            <person name="Mangifesta M."/>
            <person name="Ferrario C."/>
            <person name="Modesto M."/>
            <person name="Mattarelli P."/>
            <person name="Jiri K."/>
            <person name="van Sinderen D."/>
            <person name="Ventura M."/>
        </authorList>
    </citation>
    <scope>NUCLEOTIDE SEQUENCE [LARGE SCALE GENOMIC DNA]</scope>
    <source>
        <strain evidence="18 19">DSM 24762</strain>
    </source>
</reference>
<evidence type="ECO:0000256" key="6">
    <source>
        <dbReference type="ARBA" id="ARBA00022679"/>
    </source>
</evidence>
<dbReference type="RefSeq" id="WP_094726718.1">
    <property type="nucleotide sequence ID" value="NZ_JBHLWS010000004.1"/>
</dbReference>
<evidence type="ECO:0000256" key="1">
    <source>
        <dbReference type="ARBA" id="ARBA00007090"/>
    </source>
</evidence>